<dbReference type="Pfam" id="PF14278">
    <property type="entry name" value="TetR_C_8"/>
    <property type="match status" value="1"/>
</dbReference>
<dbReference type="Proteomes" id="UP000238739">
    <property type="component" value="Unassembled WGS sequence"/>
</dbReference>
<reference evidence="2" key="1">
    <citation type="submission" date="2018-01" db="EMBL/GenBank/DDBJ databases">
        <authorList>
            <person name="Chaillou S."/>
        </authorList>
    </citation>
    <scope>NUCLEOTIDE SEQUENCE [LARGE SCALE GENOMIC DNA]</scope>
    <source>
        <strain evidence="2">MFPC41A2801</strain>
    </source>
</reference>
<sequence length="183" mass="21665">MVQPQVTKYYMGMALMTALSRQRKSKLTVTAFLKEAEICRTTFYNHFPDGICGLYRWLLEDRVLKEARETFEVGQWQAGCQVIIDFIASNATVCLNLYRFSDETERRRFFKRFAMDILDSFLLQHREQLTQTERDCFIDFYSDALIGQLEHWFESGLKLPKEQLNERVTFNLVHLQQLLAVNQ</sequence>
<proteinExistence type="predicted"/>
<protein>
    <recommendedName>
        <fullName evidence="1">Transcriptional regulator TetR C-terminal Firmicutes type domain-containing protein</fullName>
    </recommendedName>
</protein>
<comment type="caution">
    <text evidence="2">The sequence shown here is derived from an EMBL/GenBank/DDBJ whole genome shotgun (WGS) entry which is preliminary data.</text>
</comment>
<organism evidence="2 3">
    <name type="scientific">Latilactobacillus fuchuensis</name>
    <dbReference type="NCBI Taxonomy" id="164393"/>
    <lineage>
        <taxon>Bacteria</taxon>
        <taxon>Bacillati</taxon>
        <taxon>Bacillota</taxon>
        <taxon>Bacilli</taxon>
        <taxon>Lactobacillales</taxon>
        <taxon>Lactobacillaceae</taxon>
        <taxon>Latilactobacillus</taxon>
    </lineage>
</organism>
<accession>A0A2N9DUT8</accession>
<dbReference type="RefSeq" id="WP_025082546.1">
    <property type="nucleotide sequence ID" value="NZ_LT984417.1"/>
</dbReference>
<evidence type="ECO:0000313" key="2">
    <source>
        <dbReference type="EMBL" id="SPC37971.1"/>
    </source>
</evidence>
<dbReference type="InterPro" id="IPR039532">
    <property type="entry name" value="TetR_C_Firmicutes"/>
</dbReference>
<gene>
    <name evidence="2" type="ORF">LFUMFP_210072</name>
</gene>
<evidence type="ECO:0000259" key="1">
    <source>
        <dbReference type="Pfam" id="PF14278"/>
    </source>
</evidence>
<dbReference type="AlphaFoldDB" id="A0A2N9DUT8"/>
<feature type="domain" description="Transcriptional regulator TetR C-terminal Firmicutes type" evidence="1">
    <location>
        <begin position="75"/>
        <end position="168"/>
    </location>
</feature>
<dbReference type="Gene3D" id="1.10.357.10">
    <property type="entry name" value="Tetracycline Repressor, domain 2"/>
    <property type="match status" value="1"/>
</dbReference>
<name>A0A2N9DUT8_9LACO</name>
<keyword evidence="3" id="KW-1185">Reference proteome</keyword>
<evidence type="ECO:0000313" key="3">
    <source>
        <dbReference type="Proteomes" id="UP000238739"/>
    </source>
</evidence>
<dbReference type="EMBL" id="OGVC01000014">
    <property type="protein sequence ID" value="SPC37971.1"/>
    <property type="molecule type" value="Genomic_DNA"/>
</dbReference>